<evidence type="ECO:0000256" key="8">
    <source>
        <dbReference type="ARBA" id="ARBA00022777"/>
    </source>
</evidence>
<keyword evidence="6" id="KW-0808">Transferase</keyword>
<evidence type="ECO:0000256" key="14">
    <source>
        <dbReference type="PROSITE-ProRule" id="PRU00169"/>
    </source>
</evidence>
<feature type="domain" description="Response regulatory" evidence="19">
    <location>
        <begin position="534"/>
        <end position="650"/>
    </location>
</feature>
<proteinExistence type="inferred from homology"/>
<comment type="caution">
    <text evidence="20">The sequence shown here is derived from an EMBL/GenBank/DDBJ whole genome shotgun (WGS) entry which is preliminary data.</text>
</comment>
<evidence type="ECO:0000256" key="9">
    <source>
        <dbReference type="ARBA" id="ARBA00022840"/>
    </source>
</evidence>
<dbReference type="SUPFAM" id="SSF55781">
    <property type="entry name" value="GAF domain-like"/>
    <property type="match status" value="1"/>
</dbReference>
<dbReference type="InterPro" id="IPR003661">
    <property type="entry name" value="HisK_dim/P_dom"/>
</dbReference>
<dbReference type="GO" id="GO:0000155">
    <property type="term" value="F:phosphorelay sensor kinase activity"/>
    <property type="evidence" value="ECO:0007669"/>
    <property type="project" value="InterPro"/>
</dbReference>
<reference evidence="20" key="2">
    <citation type="journal article" date="2022" name="Microbiol. Resour. Announc.">
        <title>Metagenome Sequencing to Explore Phylogenomics of Terrestrial Cyanobacteria.</title>
        <authorList>
            <person name="Ward R.D."/>
            <person name="Stajich J.E."/>
            <person name="Johansen J.R."/>
            <person name="Huntemann M."/>
            <person name="Clum A."/>
            <person name="Foster B."/>
            <person name="Foster B."/>
            <person name="Roux S."/>
            <person name="Palaniappan K."/>
            <person name="Varghese N."/>
            <person name="Mukherjee S."/>
            <person name="Reddy T.B.K."/>
            <person name="Daum C."/>
            <person name="Copeland A."/>
            <person name="Chen I.A."/>
            <person name="Ivanova N.N."/>
            <person name="Kyrpides N.C."/>
            <person name="Shapiro N."/>
            <person name="Eloe-Fadrosh E.A."/>
            <person name="Pietrasiak N."/>
        </authorList>
    </citation>
    <scope>NUCLEOTIDE SEQUENCE</scope>
    <source>
        <strain evidence="20">CPER-KK1</strain>
    </source>
</reference>
<dbReference type="InterPro" id="IPR003018">
    <property type="entry name" value="GAF"/>
</dbReference>
<keyword evidence="12" id="KW-0131">Cell cycle</keyword>
<dbReference type="InterPro" id="IPR036097">
    <property type="entry name" value="HisK_dim/P_sf"/>
</dbReference>
<keyword evidence="8" id="KW-0418">Kinase</keyword>
<dbReference type="CDD" id="cd17546">
    <property type="entry name" value="REC_hyHK_CKI1_RcsC-like"/>
    <property type="match status" value="1"/>
</dbReference>
<evidence type="ECO:0000256" key="6">
    <source>
        <dbReference type="ARBA" id="ARBA00022679"/>
    </source>
</evidence>
<keyword evidence="11" id="KW-0472">Membrane</keyword>
<dbReference type="EMBL" id="JAHHIF010000001">
    <property type="protein sequence ID" value="MBW4542850.1"/>
    <property type="molecule type" value="Genomic_DNA"/>
</dbReference>
<evidence type="ECO:0000256" key="15">
    <source>
        <dbReference type="SAM" id="Coils"/>
    </source>
</evidence>
<dbReference type="FunFam" id="1.10.287.130:FF:000038">
    <property type="entry name" value="Sensory transduction histidine kinase"/>
    <property type="match status" value="1"/>
</dbReference>
<dbReference type="Gene3D" id="3.30.565.10">
    <property type="entry name" value="Histidine kinase-like ATPase, C-terminal domain"/>
    <property type="match status" value="1"/>
</dbReference>
<dbReference type="Gene3D" id="3.40.50.2300">
    <property type="match status" value="1"/>
</dbReference>
<dbReference type="PROSITE" id="PS50109">
    <property type="entry name" value="HIS_KIN"/>
    <property type="match status" value="1"/>
</dbReference>
<keyword evidence="7" id="KW-0547">Nucleotide-binding</keyword>
<dbReference type="GO" id="GO:0016020">
    <property type="term" value="C:membrane"/>
    <property type="evidence" value="ECO:0007669"/>
    <property type="project" value="UniProtKB-SubCell"/>
</dbReference>
<name>A0A951U7M0_9CYAN</name>
<feature type="region of interest" description="Disordered" evidence="16">
    <location>
        <begin position="406"/>
        <end position="426"/>
    </location>
</feature>
<dbReference type="InterPro" id="IPR003594">
    <property type="entry name" value="HATPase_dom"/>
</dbReference>
<dbReference type="InterPro" id="IPR016132">
    <property type="entry name" value="Phyto_chromo_attachment"/>
</dbReference>
<evidence type="ECO:0000256" key="10">
    <source>
        <dbReference type="ARBA" id="ARBA00023012"/>
    </source>
</evidence>
<evidence type="ECO:0000313" key="20">
    <source>
        <dbReference type="EMBL" id="MBW4542850.1"/>
    </source>
</evidence>
<evidence type="ECO:0000256" key="2">
    <source>
        <dbReference type="ARBA" id="ARBA00004370"/>
    </source>
</evidence>
<gene>
    <name evidence="20" type="ORF">KME25_00145</name>
</gene>
<evidence type="ECO:0000256" key="12">
    <source>
        <dbReference type="ARBA" id="ARBA00023306"/>
    </source>
</evidence>
<dbReference type="PROSITE" id="PS50110">
    <property type="entry name" value="RESPONSE_REGULATORY"/>
    <property type="match status" value="1"/>
</dbReference>
<feature type="compositionally biased region" description="Low complexity" evidence="16">
    <location>
        <begin position="414"/>
        <end position="426"/>
    </location>
</feature>
<dbReference type="InterPro" id="IPR005467">
    <property type="entry name" value="His_kinase_dom"/>
</dbReference>
<comment type="subcellular location">
    <subcellularLocation>
        <location evidence="2">Membrane</location>
    </subcellularLocation>
</comment>
<evidence type="ECO:0000256" key="5">
    <source>
        <dbReference type="ARBA" id="ARBA00022553"/>
    </source>
</evidence>
<dbReference type="SMART" id="SM00388">
    <property type="entry name" value="HisKA"/>
    <property type="match status" value="1"/>
</dbReference>
<dbReference type="Pfam" id="PF02518">
    <property type="entry name" value="HATPase_c"/>
    <property type="match status" value="1"/>
</dbReference>
<evidence type="ECO:0000256" key="1">
    <source>
        <dbReference type="ARBA" id="ARBA00000085"/>
    </source>
</evidence>
<dbReference type="SUPFAM" id="SSF47384">
    <property type="entry name" value="Homodimeric domain of signal transducing histidine kinase"/>
    <property type="match status" value="1"/>
</dbReference>
<evidence type="ECO:0000256" key="4">
    <source>
        <dbReference type="ARBA" id="ARBA00012438"/>
    </source>
</evidence>
<accession>A0A951U7M0</accession>
<dbReference type="Pfam" id="PF00512">
    <property type="entry name" value="HisKA"/>
    <property type="match status" value="1"/>
</dbReference>
<comment type="similarity">
    <text evidence="3">In the N-terminal section; belongs to the phytochrome family.</text>
</comment>
<dbReference type="SMART" id="SM00387">
    <property type="entry name" value="HATPase_c"/>
    <property type="match status" value="1"/>
</dbReference>
<evidence type="ECO:0000259" key="19">
    <source>
        <dbReference type="PROSITE" id="PS50110"/>
    </source>
</evidence>
<evidence type="ECO:0000256" key="16">
    <source>
        <dbReference type="SAM" id="MobiDB-lite"/>
    </source>
</evidence>
<dbReference type="InterPro" id="IPR011006">
    <property type="entry name" value="CheY-like_superfamily"/>
</dbReference>
<dbReference type="InterPro" id="IPR004358">
    <property type="entry name" value="Sig_transdc_His_kin-like_C"/>
</dbReference>
<keyword evidence="10" id="KW-0902">Two-component regulatory system</keyword>
<evidence type="ECO:0000259" key="17">
    <source>
        <dbReference type="PROSITE" id="PS50046"/>
    </source>
</evidence>
<dbReference type="SUPFAM" id="SSF55874">
    <property type="entry name" value="ATPase domain of HSP90 chaperone/DNA topoisomerase II/histidine kinase"/>
    <property type="match status" value="1"/>
</dbReference>
<dbReference type="InterPro" id="IPR029016">
    <property type="entry name" value="GAF-like_dom_sf"/>
</dbReference>
<dbReference type="PANTHER" id="PTHR43047">
    <property type="entry name" value="TWO-COMPONENT HISTIDINE PROTEIN KINASE"/>
    <property type="match status" value="1"/>
</dbReference>
<dbReference type="CDD" id="cd00082">
    <property type="entry name" value="HisKA"/>
    <property type="match status" value="1"/>
</dbReference>
<dbReference type="GO" id="GO:0005524">
    <property type="term" value="F:ATP binding"/>
    <property type="evidence" value="ECO:0007669"/>
    <property type="project" value="UniProtKB-KW"/>
</dbReference>
<protein>
    <recommendedName>
        <fullName evidence="13">Circadian input-output histidine kinase CikA</fullName>
        <ecNumber evidence="4">2.7.13.3</ecNumber>
    </recommendedName>
</protein>
<dbReference type="EC" id="2.7.13.3" evidence="4"/>
<evidence type="ECO:0000256" key="13">
    <source>
        <dbReference type="ARBA" id="ARBA00074306"/>
    </source>
</evidence>
<sequence>MDVKPMPHDLGKEMILKIFAARVGAELKRQQIEEALRESAKREHAIARVIQRMRQTLDIDTIFRATTQELRQVIECDRVAIYRFKPDWSGEFVAESVASGWISLVQEQKNNPELKKDAVEGERCVVKTFDSDPNLVQDTYLQETQGGAYTQGATFRCVQDIYKAGFDSCYLDLLEQFQARAYIIVPIFCGEQLWGLLATYQNSGSRQWEAEEINIVVQIGVQLGVTLQQAELLEETQRQSAQLKEAKEAAEVANRAKSKFLANMSHELRTPLNAILGFSQVMNRDTLLSREQQEHLAIILHSGEHLLELINDILEMSKIEAGRITLKENNFDLYHLLDSIEEMLQLKASSKGLRLIFERTTDVPQHVYCDEGKLRQVLINLLGNAIKFTESGTVALRVGIETGEGRQGGQGGFSNASPSSVSPQSSLSTHYSRISFEVSDTGPGIAQEEIDSLFEPFTQTATGRESQQGTGLGLPISRSFVQLMGGDISVSSIVGQGATFKFDVLLKTARVTDTQVQQPSQRVIGLAPEQREYRLLVVEDTRVSRLLLVKLLTSVGFQVREASNGEEAIALWQSWEPHLILMDMQMPVMDGYEATQQIKSHLQGQATVIIALTASAFEENRSHVLSVGCDDFIRKPFREPVLFSKIADHLGVCYVYEQSAQPAATFTPQPKATERYELSAASLSVMPSQWISQLHRAAEGCQDEEILALIEQIPEPHSSLKLALADLVDNFRLDLIIDLINASTNE</sequence>
<organism evidence="20 21">
    <name type="scientific">Symplocastrum torsivum CPER-KK1</name>
    <dbReference type="NCBI Taxonomy" id="450513"/>
    <lineage>
        <taxon>Bacteria</taxon>
        <taxon>Bacillati</taxon>
        <taxon>Cyanobacteriota</taxon>
        <taxon>Cyanophyceae</taxon>
        <taxon>Oscillatoriophycideae</taxon>
        <taxon>Oscillatoriales</taxon>
        <taxon>Microcoleaceae</taxon>
        <taxon>Symplocastrum</taxon>
    </lineage>
</organism>
<dbReference type="SUPFAM" id="SSF52172">
    <property type="entry name" value="CheY-like"/>
    <property type="match status" value="1"/>
</dbReference>
<dbReference type="PRINTS" id="PR00344">
    <property type="entry name" value="BCTRLSENSOR"/>
</dbReference>
<evidence type="ECO:0000256" key="11">
    <source>
        <dbReference type="ARBA" id="ARBA00023136"/>
    </source>
</evidence>
<dbReference type="InterPro" id="IPR036890">
    <property type="entry name" value="HATPase_C_sf"/>
</dbReference>
<dbReference type="Gene3D" id="1.10.287.130">
    <property type="match status" value="1"/>
</dbReference>
<dbReference type="SMART" id="SM00448">
    <property type="entry name" value="REC"/>
    <property type="match status" value="1"/>
</dbReference>
<evidence type="ECO:0000259" key="18">
    <source>
        <dbReference type="PROSITE" id="PS50109"/>
    </source>
</evidence>
<dbReference type="FunFam" id="3.30.565.10:FF:000010">
    <property type="entry name" value="Sensor histidine kinase RcsC"/>
    <property type="match status" value="1"/>
</dbReference>
<dbReference type="CDD" id="cd16922">
    <property type="entry name" value="HATPase_EvgS-ArcB-TorS-like"/>
    <property type="match status" value="1"/>
</dbReference>
<dbReference type="SMART" id="SM00065">
    <property type="entry name" value="GAF"/>
    <property type="match status" value="1"/>
</dbReference>
<feature type="coiled-coil region" evidence="15">
    <location>
        <begin position="229"/>
        <end position="263"/>
    </location>
</feature>
<feature type="modified residue" description="4-aspartylphosphate" evidence="14">
    <location>
        <position position="583"/>
    </location>
</feature>
<evidence type="ECO:0000256" key="7">
    <source>
        <dbReference type="ARBA" id="ARBA00022741"/>
    </source>
</evidence>
<dbReference type="AlphaFoldDB" id="A0A951U7M0"/>
<keyword evidence="5 14" id="KW-0597">Phosphoprotein</keyword>
<feature type="domain" description="Phytochrome chromophore attachment site" evidence="17">
    <location>
        <begin position="58"/>
        <end position="222"/>
    </location>
</feature>
<feature type="domain" description="Histidine kinase" evidence="18">
    <location>
        <begin position="263"/>
        <end position="508"/>
    </location>
</feature>
<dbReference type="PROSITE" id="PS50046">
    <property type="entry name" value="PHYTOCHROME_2"/>
    <property type="match status" value="1"/>
</dbReference>
<evidence type="ECO:0000313" key="21">
    <source>
        <dbReference type="Proteomes" id="UP000753908"/>
    </source>
</evidence>
<dbReference type="Pfam" id="PF00072">
    <property type="entry name" value="Response_reg"/>
    <property type="match status" value="1"/>
</dbReference>
<dbReference type="Proteomes" id="UP000753908">
    <property type="component" value="Unassembled WGS sequence"/>
</dbReference>
<comment type="catalytic activity">
    <reaction evidence="1">
        <text>ATP + protein L-histidine = ADP + protein N-phospho-L-histidine.</text>
        <dbReference type="EC" id="2.7.13.3"/>
    </reaction>
</comment>
<keyword evidence="15" id="KW-0175">Coiled coil</keyword>
<keyword evidence="9" id="KW-0067">ATP-binding</keyword>
<reference evidence="20" key="1">
    <citation type="submission" date="2021-05" db="EMBL/GenBank/DDBJ databases">
        <authorList>
            <person name="Pietrasiak N."/>
            <person name="Ward R."/>
            <person name="Stajich J.E."/>
            <person name="Kurbessoian T."/>
        </authorList>
    </citation>
    <scope>NUCLEOTIDE SEQUENCE</scope>
    <source>
        <strain evidence="20">CPER-KK1</strain>
    </source>
</reference>
<dbReference type="Gene3D" id="3.30.450.40">
    <property type="match status" value="1"/>
</dbReference>
<evidence type="ECO:0000256" key="3">
    <source>
        <dbReference type="ARBA" id="ARBA00006402"/>
    </source>
</evidence>
<dbReference type="InterPro" id="IPR001789">
    <property type="entry name" value="Sig_transdc_resp-reg_receiver"/>
</dbReference>
<dbReference type="Pfam" id="PF01590">
    <property type="entry name" value="GAF"/>
    <property type="match status" value="1"/>
</dbReference>